<dbReference type="WBParaSite" id="JU765_v2.g15278.t1">
    <property type="protein sequence ID" value="JU765_v2.g15278.t1"/>
    <property type="gene ID" value="JU765_v2.g15278"/>
</dbReference>
<reference evidence="2" key="1">
    <citation type="submission" date="2022-11" db="UniProtKB">
        <authorList>
            <consortium name="WormBaseParasite"/>
        </authorList>
    </citation>
    <scope>IDENTIFICATION</scope>
</reference>
<dbReference type="Proteomes" id="UP000887576">
    <property type="component" value="Unplaced"/>
</dbReference>
<sequence length="78" mass="8755">MGVWLAFTYSTRVVTTGETTGYVIAGLLLVLQTTFYTAPSIMLYPKIKDESKPRYNVHGSYENDEDISYQGAPTPRMV</sequence>
<name>A0AC34QDG9_9BILA</name>
<protein>
    <submittedName>
        <fullName evidence="2">Uncharacterized protein</fullName>
    </submittedName>
</protein>
<proteinExistence type="predicted"/>
<accession>A0AC34QDG9</accession>
<organism evidence="1 2">
    <name type="scientific">Panagrolaimus sp. JU765</name>
    <dbReference type="NCBI Taxonomy" id="591449"/>
    <lineage>
        <taxon>Eukaryota</taxon>
        <taxon>Metazoa</taxon>
        <taxon>Ecdysozoa</taxon>
        <taxon>Nematoda</taxon>
        <taxon>Chromadorea</taxon>
        <taxon>Rhabditida</taxon>
        <taxon>Tylenchina</taxon>
        <taxon>Panagrolaimomorpha</taxon>
        <taxon>Panagrolaimoidea</taxon>
        <taxon>Panagrolaimidae</taxon>
        <taxon>Panagrolaimus</taxon>
    </lineage>
</organism>
<evidence type="ECO:0000313" key="2">
    <source>
        <dbReference type="WBParaSite" id="JU765_v2.g15278.t1"/>
    </source>
</evidence>
<evidence type="ECO:0000313" key="1">
    <source>
        <dbReference type="Proteomes" id="UP000887576"/>
    </source>
</evidence>